<feature type="transmembrane region" description="Helical" evidence="1">
    <location>
        <begin position="392"/>
        <end position="411"/>
    </location>
</feature>
<comment type="caution">
    <text evidence="3">The sequence shown here is derived from an EMBL/GenBank/DDBJ whole genome shotgun (WGS) entry which is preliminary data.</text>
</comment>
<keyword evidence="3" id="KW-0378">Hydrolase</keyword>
<dbReference type="AlphaFoldDB" id="A0A369TMC7"/>
<keyword evidence="1" id="KW-1133">Transmembrane helix</keyword>
<keyword evidence="1" id="KW-0812">Transmembrane</keyword>
<proteinExistence type="predicted"/>
<dbReference type="InterPro" id="IPR029058">
    <property type="entry name" value="AB_hydrolase_fold"/>
</dbReference>
<dbReference type="EMBL" id="QPMK01000006">
    <property type="protein sequence ID" value="RDD66449.1"/>
    <property type="molecule type" value="Genomic_DNA"/>
</dbReference>
<feature type="transmembrane region" description="Helical" evidence="1">
    <location>
        <begin position="447"/>
        <end position="468"/>
    </location>
</feature>
<evidence type="ECO:0000313" key="4">
    <source>
        <dbReference type="Proteomes" id="UP000253977"/>
    </source>
</evidence>
<dbReference type="OrthoDB" id="504769at2"/>
<feature type="transmembrane region" description="Helical" evidence="1">
    <location>
        <begin position="332"/>
        <end position="351"/>
    </location>
</feature>
<name>A0A369TMC7_9RHOB</name>
<feature type="transmembrane region" description="Helical" evidence="1">
    <location>
        <begin position="417"/>
        <end position="435"/>
    </location>
</feature>
<evidence type="ECO:0000259" key="2">
    <source>
        <dbReference type="Pfam" id="PF12146"/>
    </source>
</evidence>
<dbReference type="SUPFAM" id="SSF53474">
    <property type="entry name" value="alpha/beta-Hydrolases"/>
    <property type="match status" value="1"/>
</dbReference>
<feature type="transmembrane region" description="Helical" evidence="1">
    <location>
        <begin position="363"/>
        <end position="380"/>
    </location>
</feature>
<dbReference type="GO" id="GO:0016787">
    <property type="term" value="F:hydrolase activity"/>
    <property type="evidence" value="ECO:0007669"/>
    <property type="project" value="UniProtKB-KW"/>
</dbReference>
<feature type="transmembrane region" description="Helical" evidence="1">
    <location>
        <begin position="276"/>
        <end position="294"/>
    </location>
</feature>
<sequence>MILLSLAVLETARFGVTISRFEVGQTPVVAYAKPDADGPLVVVAHGFAGSQQMMQGYALPLARAGYRVFAFDFEGHGRHPVPMSGDVSAIEGTTRLLVQQTGQVVDDVSNGAGPVALVGHSMATDILVRVAAERDDIGPLVLISAFSNAVGPAAPDDLLLVTGSWEPRLLDFALEAVRMVDPDAGHGNTVESGGVSRRSVVAPYAEHVSVLHSRAGRGEAVAWLDRAYGRDSNVTILPTGWAILGLMAGIVLIFRPVSRLLPQRAGLAQSLTRGRTALILALPLLLAPLIAVTLDIRTLPVLVADYLALHMLIYGALQLAMLRYWRVPAGPLNWPAVALLLGACAIFGMALDRYAANFWPTAERAWIICAMMIGAMPYMIADATLTFGQTILGRAVTRAAFLLSLGIAVALDFEGLFFLILIAPVMILFYLVFGTMGRDAARRAGPLASGLATGLVLAWALGVSFPLFQG</sequence>
<dbReference type="Gene3D" id="3.40.50.1820">
    <property type="entry name" value="alpha/beta hydrolase"/>
    <property type="match status" value="1"/>
</dbReference>
<keyword evidence="4" id="KW-1185">Reference proteome</keyword>
<feature type="transmembrane region" description="Helical" evidence="1">
    <location>
        <begin position="306"/>
        <end position="325"/>
    </location>
</feature>
<accession>A0A369TMC7</accession>
<gene>
    <name evidence="3" type="ORF">DU478_10330</name>
</gene>
<feature type="domain" description="Serine aminopeptidase S33" evidence="2">
    <location>
        <begin position="40"/>
        <end position="148"/>
    </location>
</feature>
<evidence type="ECO:0000313" key="3">
    <source>
        <dbReference type="EMBL" id="RDD66449.1"/>
    </source>
</evidence>
<keyword evidence="1" id="KW-0472">Membrane</keyword>
<feature type="transmembrane region" description="Helical" evidence="1">
    <location>
        <begin position="236"/>
        <end position="255"/>
    </location>
</feature>
<evidence type="ECO:0000256" key="1">
    <source>
        <dbReference type="SAM" id="Phobius"/>
    </source>
</evidence>
<dbReference type="Pfam" id="PF12146">
    <property type="entry name" value="Hydrolase_4"/>
    <property type="match status" value="1"/>
</dbReference>
<reference evidence="3 4" key="1">
    <citation type="submission" date="2018-07" db="EMBL/GenBank/DDBJ databases">
        <title>Thalassococcus profundi sp. nov., a marine bacterium isolated from deep seawater of Okinawa Trough.</title>
        <authorList>
            <person name="Yu M."/>
        </authorList>
    </citation>
    <scope>NUCLEOTIDE SEQUENCE [LARGE SCALE GENOMIC DNA]</scope>
    <source>
        <strain evidence="3 4">WRAS1</strain>
    </source>
</reference>
<dbReference type="Proteomes" id="UP000253977">
    <property type="component" value="Unassembled WGS sequence"/>
</dbReference>
<protein>
    <submittedName>
        <fullName evidence="3">Alpha/beta fold hydrolase</fullName>
    </submittedName>
</protein>
<organism evidence="3 4">
    <name type="scientific">Thalassococcus profundi</name>
    <dbReference type="NCBI Taxonomy" id="2282382"/>
    <lineage>
        <taxon>Bacteria</taxon>
        <taxon>Pseudomonadati</taxon>
        <taxon>Pseudomonadota</taxon>
        <taxon>Alphaproteobacteria</taxon>
        <taxon>Rhodobacterales</taxon>
        <taxon>Roseobacteraceae</taxon>
        <taxon>Thalassococcus</taxon>
    </lineage>
</organism>
<dbReference type="InterPro" id="IPR022742">
    <property type="entry name" value="Hydrolase_4"/>
</dbReference>